<organism evidence="2 3">
    <name type="scientific">Natronomonas pharaonis (strain ATCC 35678 / DSM 2160 / CIP 103997 / JCM 8858 / NBRC 14720 / NCIMB 2260 / Gabara)</name>
    <name type="common">Halobacterium pharaonis</name>
    <dbReference type="NCBI Taxonomy" id="348780"/>
    <lineage>
        <taxon>Archaea</taxon>
        <taxon>Methanobacteriati</taxon>
        <taxon>Methanobacteriota</taxon>
        <taxon>Stenosarchaea group</taxon>
        <taxon>Halobacteria</taxon>
        <taxon>Halobacteriales</taxon>
        <taxon>Natronomonadaceae</taxon>
        <taxon>Natronomonas</taxon>
    </lineage>
</organism>
<dbReference type="AlphaFoldDB" id="A0A1U7EYD7"/>
<dbReference type="InterPro" id="IPR006311">
    <property type="entry name" value="TAT_signal"/>
</dbReference>
<dbReference type="PROSITE" id="PS51318">
    <property type="entry name" value="TAT"/>
    <property type="match status" value="1"/>
</dbReference>
<dbReference type="InterPro" id="IPR058285">
    <property type="entry name" value="DUF7979"/>
</dbReference>
<dbReference type="HOGENOM" id="CLU_075998_0_0_2"/>
<dbReference type="Proteomes" id="UP000002698">
    <property type="component" value="Chromosome"/>
</dbReference>
<sequence>MMPSISRRRLLVGGAAALGSALAGCPSPTPGGALEMHPAPDGTAVAEAATRSIDPERHRREAAVLDAALADTAAVITDERPPLSADRPVLYGATVYDVSVTEGPTDPVDRYLAVVSPSTNGRDRIEYEELPSIDRIALADLKRHEVELGDAAFDEDFEMAFDYYWYDEAALSASVLVPDPEYDVIVGTTAFNIAPQAETVTLTDFEYSATVRSDDPAAFGDRLAADATVVFEGLSDDERALVEDALDDGRTVVGLDNEAYVALGERLLAHDPIYETNRQGEWLVEYDGENYWVVLDPVRISELRDRLGDG</sequence>
<proteinExistence type="predicted"/>
<dbReference type="eggNOG" id="arCOG06367">
    <property type="taxonomic scope" value="Archaea"/>
</dbReference>
<dbReference type="EMBL" id="CR936257">
    <property type="protein sequence ID" value="CAI50257.1"/>
    <property type="molecule type" value="Genomic_DNA"/>
</dbReference>
<protein>
    <recommendedName>
        <fullName evidence="1">DUF7979 domain-containing protein</fullName>
    </recommendedName>
</protein>
<dbReference type="STRING" id="348780.NP_4332A"/>
<reference evidence="2 3" key="1">
    <citation type="journal article" date="2005" name="Genome Res.">
        <title>Living with two extremes: conclusions from the genome sequence of Natronomonas pharaonis.</title>
        <authorList>
            <person name="Falb M."/>
            <person name="Pfeiffer F."/>
            <person name="Palm P."/>
            <person name="Rodewald K."/>
            <person name="Hickmann V."/>
            <person name="Tittor J."/>
            <person name="Oesterhelt D."/>
        </authorList>
    </citation>
    <scope>NUCLEOTIDE SEQUENCE [LARGE SCALE GENOMIC DNA]</scope>
    <source>
        <strain evidence="3">ATCC 35678 / DSM 2160 / CIP 103997 / JCM 8858 / NBRC 14720 / NCIMB 2260 / Gabara</strain>
    </source>
</reference>
<dbReference type="EnsemblBacteria" id="CAI50257">
    <property type="protein sequence ID" value="CAI50257"/>
    <property type="gene ID" value="NP_4332A"/>
</dbReference>
<gene>
    <name evidence="2" type="ordered locus">NP_4332A</name>
</gene>
<evidence type="ECO:0000313" key="3">
    <source>
        <dbReference type="Proteomes" id="UP000002698"/>
    </source>
</evidence>
<keyword evidence="3" id="KW-1185">Reference proteome</keyword>
<dbReference type="KEGG" id="nph:NP_4332A"/>
<accession>A0A1U7EYD7</accession>
<dbReference type="Pfam" id="PF25934">
    <property type="entry name" value="DUF7979"/>
    <property type="match status" value="1"/>
</dbReference>
<name>A0A1U7EYD7_NATPD</name>
<dbReference type="PROSITE" id="PS51257">
    <property type="entry name" value="PROKAR_LIPOPROTEIN"/>
    <property type="match status" value="1"/>
</dbReference>
<evidence type="ECO:0000313" key="2">
    <source>
        <dbReference type="EMBL" id="CAI50257.1"/>
    </source>
</evidence>
<feature type="domain" description="DUF7979" evidence="1">
    <location>
        <begin position="225"/>
        <end position="293"/>
    </location>
</feature>
<evidence type="ECO:0000259" key="1">
    <source>
        <dbReference type="Pfam" id="PF25934"/>
    </source>
</evidence>